<dbReference type="Pfam" id="PF13450">
    <property type="entry name" value="NAD_binding_8"/>
    <property type="match status" value="1"/>
</dbReference>
<accession>A0A0D3ITU9</accession>
<name>A0A0D3ITU9_EMIH1</name>
<reference evidence="1" key="2">
    <citation type="submission" date="2024-10" db="UniProtKB">
        <authorList>
            <consortium name="EnsemblProtists"/>
        </authorList>
    </citation>
    <scope>IDENTIFICATION</scope>
</reference>
<proteinExistence type="predicted"/>
<dbReference type="Proteomes" id="UP000013827">
    <property type="component" value="Unassembled WGS sequence"/>
</dbReference>
<dbReference type="GeneID" id="17260753"/>
<dbReference type="Gene3D" id="3.50.50.60">
    <property type="entry name" value="FAD/NAD(P)-binding domain"/>
    <property type="match status" value="1"/>
</dbReference>
<dbReference type="SUPFAM" id="SSF51905">
    <property type="entry name" value="FAD/NAD(P)-binding domain"/>
    <property type="match status" value="1"/>
</dbReference>
<evidence type="ECO:0000313" key="1">
    <source>
        <dbReference type="EnsemblProtists" id="EOD14684"/>
    </source>
</evidence>
<dbReference type="EnsemblProtists" id="EOD14684">
    <property type="protein sequence ID" value="EOD14684"/>
    <property type="gene ID" value="EMIHUDRAFT_448169"/>
</dbReference>
<sequence>MRSRSFEEDNARSSPLVSMATETSSCDYLVVGAGASGMSFVDTLLLHAPEPVSVTLLDKREQPGGHWNDAYDYVTLHQPARNYGVESTALEAFTQHPEKLASRDEILDYYRSLLSRWGEAGHRVSFVGGAAYDFGSASYVVDARYTENDLPLLVPPKFSVGDGVDLIPPNQLPARGAGEGRRYCVLGGGEAGGHARSELALPWANEGGRSAAELTTYVHCTAGAFNFGASAAEGRRPVFSSEGEITVQELFQFPGFCFNGAVVAWLECQRGLSLAQKNALCELPPPPEEGEAPPLGQAPARTRPRCAHGARAPIGHPLLVSLRNLRRWYATPGMGEWLHGLRLFSLAMNGYSLAEGRALVEKNCDGLVEAGLLTPPEEGR</sequence>
<keyword evidence="2" id="KW-1185">Reference proteome</keyword>
<dbReference type="HOGENOM" id="CLU_728495_0_0_1"/>
<dbReference type="PaxDb" id="2903-EOD14684"/>
<dbReference type="AlphaFoldDB" id="A0A0D3ITU9"/>
<organism evidence="1 2">
    <name type="scientific">Emiliania huxleyi (strain CCMP1516)</name>
    <dbReference type="NCBI Taxonomy" id="280463"/>
    <lineage>
        <taxon>Eukaryota</taxon>
        <taxon>Haptista</taxon>
        <taxon>Haptophyta</taxon>
        <taxon>Prymnesiophyceae</taxon>
        <taxon>Isochrysidales</taxon>
        <taxon>Noelaerhabdaceae</taxon>
        <taxon>Emiliania</taxon>
    </lineage>
</organism>
<protein>
    <submittedName>
        <fullName evidence="1">Uncharacterized protein</fullName>
    </submittedName>
</protein>
<reference evidence="2" key="1">
    <citation type="journal article" date="2013" name="Nature">
        <title>Pan genome of the phytoplankton Emiliania underpins its global distribution.</title>
        <authorList>
            <person name="Read B.A."/>
            <person name="Kegel J."/>
            <person name="Klute M.J."/>
            <person name="Kuo A."/>
            <person name="Lefebvre S.C."/>
            <person name="Maumus F."/>
            <person name="Mayer C."/>
            <person name="Miller J."/>
            <person name="Monier A."/>
            <person name="Salamov A."/>
            <person name="Young J."/>
            <person name="Aguilar M."/>
            <person name="Claverie J.M."/>
            <person name="Frickenhaus S."/>
            <person name="Gonzalez K."/>
            <person name="Herman E.K."/>
            <person name="Lin Y.C."/>
            <person name="Napier J."/>
            <person name="Ogata H."/>
            <person name="Sarno A.F."/>
            <person name="Shmutz J."/>
            <person name="Schroeder D."/>
            <person name="de Vargas C."/>
            <person name="Verret F."/>
            <person name="von Dassow P."/>
            <person name="Valentin K."/>
            <person name="Van de Peer Y."/>
            <person name="Wheeler G."/>
            <person name="Dacks J.B."/>
            <person name="Delwiche C.F."/>
            <person name="Dyhrman S.T."/>
            <person name="Glockner G."/>
            <person name="John U."/>
            <person name="Richards T."/>
            <person name="Worden A.Z."/>
            <person name="Zhang X."/>
            <person name="Grigoriev I.V."/>
            <person name="Allen A.E."/>
            <person name="Bidle K."/>
            <person name="Borodovsky M."/>
            <person name="Bowler C."/>
            <person name="Brownlee C."/>
            <person name="Cock J.M."/>
            <person name="Elias M."/>
            <person name="Gladyshev V.N."/>
            <person name="Groth M."/>
            <person name="Guda C."/>
            <person name="Hadaegh A."/>
            <person name="Iglesias-Rodriguez M.D."/>
            <person name="Jenkins J."/>
            <person name="Jones B.M."/>
            <person name="Lawson T."/>
            <person name="Leese F."/>
            <person name="Lindquist E."/>
            <person name="Lobanov A."/>
            <person name="Lomsadze A."/>
            <person name="Malik S.B."/>
            <person name="Marsh M.E."/>
            <person name="Mackinder L."/>
            <person name="Mock T."/>
            <person name="Mueller-Roeber B."/>
            <person name="Pagarete A."/>
            <person name="Parker M."/>
            <person name="Probert I."/>
            <person name="Quesneville H."/>
            <person name="Raines C."/>
            <person name="Rensing S.A."/>
            <person name="Riano-Pachon D.M."/>
            <person name="Richier S."/>
            <person name="Rokitta S."/>
            <person name="Shiraiwa Y."/>
            <person name="Soanes D.M."/>
            <person name="van der Giezen M."/>
            <person name="Wahlund T.M."/>
            <person name="Williams B."/>
            <person name="Wilson W."/>
            <person name="Wolfe G."/>
            <person name="Wurch L.L."/>
        </authorList>
    </citation>
    <scope>NUCLEOTIDE SEQUENCE</scope>
</reference>
<dbReference type="RefSeq" id="XP_005767113.1">
    <property type="nucleotide sequence ID" value="XM_005767056.1"/>
</dbReference>
<evidence type="ECO:0000313" key="2">
    <source>
        <dbReference type="Proteomes" id="UP000013827"/>
    </source>
</evidence>
<dbReference type="InterPro" id="IPR036188">
    <property type="entry name" value="FAD/NAD-bd_sf"/>
</dbReference>
<dbReference type="KEGG" id="ehx:EMIHUDRAFT_448169"/>